<name>A0ABY7QJS7_9FLAO</name>
<reference evidence="1 2" key="1">
    <citation type="submission" date="2023-01" db="EMBL/GenBank/DDBJ databases">
        <title>Complete genome of Chryseobacterium camelliae VAN22-5A.</title>
        <authorList>
            <person name="Zong G."/>
            <person name="Cao G."/>
        </authorList>
    </citation>
    <scope>NUCLEOTIDE SEQUENCE [LARGE SCALE GENOMIC DNA]</scope>
    <source>
        <strain evidence="1 2">VAN22-5A</strain>
    </source>
</reference>
<dbReference type="EMBL" id="CP115859">
    <property type="protein sequence ID" value="WBV59900.1"/>
    <property type="molecule type" value="Genomic_DNA"/>
</dbReference>
<evidence type="ECO:0000313" key="2">
    <source>
        <dbReference type="Proteomes" id="UP001210978"/>
    </source>
</evidence>
<dbReference type="Proteomes" id="UP001210978">
    <property type="component" value="Chromosome"/>
</dbReference>
<accession>A0ABY7QJS7</accession>
<protein>
    <recommendedName>
        <fullName evidence="3">Apea-like HEPN domain-containing protein</fullName>
    </recommendedName>
</protein>
<evidence type="ECO:0000313" key="1">
    <source>
        <dbReference type="EMBL" id="WBV59900.1"/>
    </source>
</evidence>
<gene>
    <name evidence="1" type="ORF">PFY12_12705</name>
</gene>
<proteinExistence type="predicted"/>
<organism evidence="1 2">
    <name type="scientific">Chryseobacterium camelliae</name>
    <dbReference type="NCBI Taxonomy" id="1265445"/>
    <lineage>
        <taxon>Bacteria</taxon>
        <taxon>Pseudomonadati</taxon>
        <taxon>Bacteroidota</taxon>
        <taxon>Flavobacteriia</taxon>
        <taxon>Flavobacteriales</taxon>
        <taxon>Weeksellaceae</taxon>
        <taxon>Chryseobacterium group</taxon>
        <taxon>Chryseobacterium</taxon>
    </lineage>
</organism>
<keyword evidence="2" id="KW-1185">Reference proteome</keyword>
<dbReference type="RefSeq" id="WP_271148249.1">
    <property type="nucleotide sequence ID" value="NZ_CP115859.1"/>
</dbReference>
<sequence>MSNKHDIETYAKLAEGAAFYLTESFTYIHSCFNSELRNMIFGQLIEKIDPTKEDEELVKKSSEFVSDNIIENLKSKEIKFLTEQTIQSFKDAWKKSQIYSQKNNHKFNKNHQMTSIEILGHLNNFGFFIETLTNRHLLYLYQSGKINDFSYARISISKIMERLIFIFKEEIANNKLHLNEISNLFSLRNKIVHYTPDNSIALKPKISELFQIWEQSKKLIECFEKTEEIDDEIFSKSLNAHIQQIKKTWL</sequence>
<evidence type="ECO:0008006" key="3">
    <source>
        <dbReference type="Google" id="ProtNLM"/>
    </source>
</evidence>